<protein>
    <submittedName>
        <fullName evidence="3">EamA-like transporter family protein</fullName>
    </submittedName>
</protein>
<feature type="transmembrane region" description="Helical" evidence="1">
    <location>
        <begin position="105"/>
        <end position="126"/>
    </location>
</feature>
<keyword evidence="1" id="KW-0472">Membrane</keyword>
<feature type="domain" description="EamA" evidence="2">
    <location>
        <begin position="18"/>
        <end position="149"/>
    </location>
</feature>
<gene>
    <name evidence="3" type="ORF">PEL8287_01546</name>
</gene>
<proteinExistence type="predicted"/>
<dbReference type="RefSeq" id="WP_085891775.1">
    <property type="nucleotide sequence ID" value="NZ_FWFL01000003.1"/>
</dbReference>
<dbReference type="SUPFAM" id="SSF103481">
    <property type="entry name" value="Multidrug resistance efflux transporter EmrE"/>
    <property type="match status" value="2"/>
</dbReference>
<feature type="transmembrane region" description="Helical" evidence="1">
    <location>
        <begin position="80"/>
        <end position="99"/>
    </location>
</feature>
<evidence type="ECO:0000259" key="2">
    <source>
        <dbReference type="Pfam" id="PF00892"/>
    </source>
</evidence>
<evidence type="ECO:0000313" key="4">
    <source>
        <dbReference type="Proteomes" id="UP000193827"/>
    </source>
</evidence>
<organism evidence="3 4">
    <name type="scientific">Roseovarius litorisediminis</name>
    <dbReference type="NCBI Taxonomy" id="1312363"/>
    <lineage>
        <taxon>Bacteria</taxon>
        <taxon>Pseudomonadati</taxon>
        <taxon>Pseudomonadota</taxon>
        <taxon>Alphaproteobacteria</taxon>
        <taxon>Rhodobacterales</taxon>
        <taxon>Roseobacteraceae</taxon>
        <taxon>Roseovarius</taxon>
    </lineage>
</organism>
<name>A0A1Y5S4L6_9RHOB</name>
<feature type="transmembrane region" description="Helical" evidence="1">
    <location>
        <begin position="133"/>
        <end position="153"/>
    </location>
</feature>
<keyword evidence="4" id="KW-1185">Reference proteome</keyword>
<evidence type="ECO:0000256" key="1">
    <source>
        <dbReference type="SAM" id="Phobius"/>
    </source>
</evidence>
<dbReference type="AlphaFoldDB" id="A0A1Y5S4L6"/>
<dbReference type="PANTHER" id="PTHR22911:SF135">
    <property type="entry name" value="BLR4310 PROTEIN"/>
    <property type="match status" value="1"/>
</dbReference>
<accession>A0A1Y5S4L6</accession>
<dbReference type="InterPro" id="IPR037185">
    <property type="entry name" value="EmrE-like"/>
</dbReference>
<keyword evidence="1" id="KW-1133">Transmembrane helix</keyword>
<feature type="transmembrane region" description="Helical" evidence="1">
    <location>
        <begin position="213"/>
        <end position="234"/>
    </location>
</feature>
<feature type="transmembrane region" description="Helical" evidence="1">
    <location>
        <begin position="190"/>
        <end position="207"/>
    </location>
</feature>
<keyword evidence="1" id="KW-0812">Transmembrane</keyword>
<feature type="domain" description="EamA" evidence="2">
    <location>
        <begin position="159"/>
        <end position="284"/>
    </location>
</feature>
<sequence>MTVITDLAQSPGRRGYAMGLMVISSVSISFSGLVIRQIDLADPLQINFYRSIALIVSVSLIMVFRYGASAPTHVRRIGRPGLMAGTFLAGAGLAFLQSITNTTVANTLFILSAIPFFTAALAWLFLRESLQRLTVFTMLAALCGICVMVAGGIGAGSLYGNVMALVTALCFSSYAIVVRRHRGIEMLPSLIVSGLVIMVISGLLRWRDLNIPLHDIALCFLLGGVLSGLANALFIAAAKQLVAAELTLFMLLEFALGPIWVWIFISERPTDWTITGGAMVIASVTTRALFELARSHRNTRRLRQNPL</sequence>
<reference evidence="3 4" key="1">
    <citation type="submission" date="2017-03" db="EMBL/GenBank/DDBJ databases">
        <authorList>
            <person name="Afonso C.L."/>
            <person name="Miller P.J."/>
            <person name="Scott M.A."/>
            <person name="Spackman E."/>
            <person name="Goraichik I."/>
            <person name="Dimitrov K.M."/>
            <person name="Suarez D.L."/>
            <person name="Swayne D.E."/>
        </authorList>
    </citation>
    <scope>NUCLEOTIDE SEQUENCE [LARGE SCALE GENOMIC DNA]</scope>
    <source>
        <strain evidence="3 4">CECT 8287</strain>
    </source>
</reference>
<dbReference type="PANTHER" id="PTHR22911">
    <property type="entry name" value="ACYL-MALONYL CONDENSING ENZYME-RELATED"/>
    <property type="match status" value="1"/>
</dbReference>
<dbReference type="OrthoDB" id="8690132at2"/>
<feature type="transmembrane region" description="Helical" evidence="1">
    <location>
        <begin position="16"/>
        <end position="36"/>
    </location>
</feature>
<feature type="transmembrane region" description="Helical" evidence="1">
    <location>
        <begin position="48"/>
        <end position="68"/>
    </location>
</feature>
<dbReference type="Proteomes" id="UP000193827">
    <property type="component" value="Unassembled WGS sequence"/>
</dbReference>
<dbReference type="GO" id="GO:0016020">
    <property type="term" value="C:membrane"/>
    <property type="evidence" value="ECO:0007669"/>
    <property type="project" value="InterPro"/>
</dbReference>
<feature type="transmembrane region" description="Helical" evidence="1">
    <location>
        <begin position="246"/>
        <end position="266"/>
    </location>
</feature>
<dbReference type="InterPro" id="IPR000620">
    <property type="entry name" value="EamA_dom"/>
</dbReference>
<feature type="transmembrane region" description="Helical" evidence="1">
    <location>
        <begin position="159"/>
        <end position="178"/>
    </location>
</feature>
<dbReference type="Pfam" id="PF00892">
    <property type="entry name" value="EamA"/>
    <property type="match status" value="2"/>
</dbReference>
<dbReference type="EMBL" id="FWFL01000003">
    <property type="protein sequence ID" value="SLN32523.1"/>
    <property type="molecule type" value="Genomic_DNA"/>
</dbReference>
<feature type="transmembrane region" description="Helical" evidence="1">
    <location>
        <begin position="272"/>
        <end position="293"/>
    </location>
</feature>
<evidence type="ECO:0000313" key="3">
    <source>
        <dbReference type="EMBL" id="SLN32523.1"/>
    </source>
</evidence>